<dbReference type="GO" id="GO:0004789">
    <property type="term" value="F:thiamine-phosphate diphosphorylase activity"/>
    <property type="evidence" value="ECO:0007669"/>
    <property type="project" value="TreeGrafter"/>
</dbReference>
<dbReference type="GO" id="GO:0009228">
    <property type="term" value="P:thiamine biosynthetic process"/>
    <property type="evidence" value="ECO:0007669"/>
    <property type="project" value="UniProtKB-KW"/>
</dbReference>
<dbReference type="CDD" id="cd00564">
    <property type="entry name" value="TMP_TenI"/>
    <property type="match status" value="1"/>
</dbReference>
<proteinExistence type="predicted"/>
<keyword evidence="2" id="KW-0784">Thiamine biosynthesis</keyword>
<dbReference type="InterPro" id="IPR022998">
    <property type="entry name" value="ThiamineP_synth_TenI"/>
</dbReference>
<dbReference type="PANTHER" id="PTHR20857">
    <property type="entry name" value="THIAMINE-PHOSPHATE PYROPHOSPHORYLASE"/>
    <property type="match status" value="1"/>
</dbReference>
<evidence type="ECO:0000256" key="1">
    <source>
        <dbReference type="ARBA" id="ARBA00004948"/>
    </source>
</evidence>
<evidence type="ECO:0000256" key="2">
    <source>
        <dbReference type="ARBA" id="ARBA00022977"/>
    </source>
</evidence>
<dbReference type="Gene3D" id="3.20.20.70">
    <property type="entry name" value="Aldolase class I"/>
    <property type="match status" value="1"/>
</dbReference>
<dbReference type="PANTHER" id="PTHR20857:SF15">
    <property type="entry name" value="THIAMINE-PHOSPHATE SYNTHASE"/>
    <property type="match status" value="1"/>
</dbReference>
<dbReference type="EMBL" id="CACRUX010000073">
    <property type="protein sequence ID" value="VYU39563.1"/>
    <property type="molecule type" value="Genomic_DNA"/>
</dbReference>
<dbReference type="SUPFAM" id="SSF51391">
    <property type="entry name" value="Thiamin phosphate synthase"/>
    <property type="match status" value="1"/>
</dbReference>
<dbReference type="RefSeq" id="WP_156705474.1">
    <property type="nucleotide sequence ID" value="NZ_CACRUX010000073.1"/>
</dbReference>
<accession>A0A6N3EM38</accession>
<feature type="domain" description="Thiamine phosphate synthase/TenI" evidence="3">
    <location>
        <begin position="55"/>
        <end position="227"/>
    </location>
</feature>
<protein>
    <submittedName>
        <fullName evidence="4">Regulatory protein TenI</fullName>
    </submittedName>
</protein>
<dbReference type="InterPro" id="IPR036206">
    <property type="entry name" value="ThiamineP_synth_sf"/>
</dbReference>
<organism evidence="4">
    <name type="scientific">Veillonella ratti</name>
    <dbReference type="NCBI Taxonomy" id="103892"/>
    <lineage>
        <taxon>Bacteria</taxon>
        <taxon>Bacillati</taxon>
        <taxon>Bacillota</taxon>
        <taxon>Negativicutes</taxon>
        <taxon>Veillonellales</taxon>
        <taxon>Veillonellaceae</taxon>
        <taxon>Veillonella</taxon>
    </lineage>
</organism>
<dbReference type="Pfam" id="PF02581">
    <property type="entry name" value="TMP-TENI"/>
    <property type="match status" value="1"/>
</dbReference>
<sequence>MTTSVSKNEVFNLKAPSTAQGDATTQGSMKLTYITHLPALYEFLGKINSPLSPTDYLRALIKSGPDAVLLRAKELSIKEYEDLLTELLPIAKTVGTELIISHHIDLAIKYNLPAQLSVPECLDITAQAQAESVLGYKVLMPAPFKFGVSVHSLGEAQKGESQGAKWLVLGHLFPSRCKPGLAPRNSAECQDVLEFAKAHHIPLHAIGGINFNTFSQLPKGFAGIYVMTETMEQEDIYGYTKKWRQLLSGIE</sequence>
<comment type="pathway">
    <text evidence="1">Cofactor biosynthesis; thiamine diphosphate biosynthesis.</text>
</comment>
<gene>
    <name evidence="4" type="primary">tenI</name>
    <name evidence="4" type="ORF">VRLFYP33_01911</name>
</gene>
<name>A0A6N3EM38_9FIRM</name>
<evidence type="ECO:0000259" key="3">
    <source>
        <dbReference type="Pfam" id="PF02581"/>
    </source>
</evidence>
<dbReference type="InterPro" id="IPR013785">
    <property type="entry name" value="Aldolase_TIM"/>
</dbReference>
<dbReference type="GO" id="GO:0005737">
    <property type="term" value="C:cytoplasm"/>
    <property type="evidence" value="ECO:0007669"/>
    <property type="project" value="TreeGrafter"/>
</dbReference>
<dbReference type="AlphaFoldDB" id="A0A6N3EM38"/>
<reference evidence="4" key="1">
    <citation type="submission" date="2019-11" db="EMBL/GenBank/DDBJ databases">
        <authorList>
            <person name="Feng L."/>
        </authorList>
    </citation>
    <scope>NUCLEOTIDE SEQUENCE</scope>
    <source>
        <strain evidence="4">VrattiLFYP33</strain>
    </source>
</reference>
<evidence type="ECO:0000313" key="4">
    <source>
        <dbReference type="EMBL" id="VYU39563.1"/>
    </source>
</evidence>